<protein>
    <submittedName>
        <fullName evidence="2">Uncharacterized protein</fullName>
    </submittedName>
</protein>
<reference evidence="3" key="1">
    <citation type="submission" date="2016-11" db="EMBL/GenBank/DDBJ databases">
        <authorList>
            <person name="Varghese N."/>
            <person name="Submissions S."/>
        </authorList>
    </citation>
    <scope>NUCLEOTIDE SEQUENCE [LARGE SCALE GENOMIC DNA]</scope>
    <source>
        <strain evidence="3">DSM 26134</strain>
    </source>
</reference>
<name>A0A1M6JQD5_REIAG</name>
<dbReference type="Proteomes" id="UP000184474">
    <property type="component" value="Unassembled WGS sequence"/>
</dbReference>
<proteinExistence type="predicted"/>
<dbReference type="RefSeq" id="WP_262501854.1">
    <property type="nucleotide sequence ID" value="NZ_FRAA01000001.1"/>
</dbReference>
<dbReference type="AlphaFoldDB" id="A0A1M6JQD5"/>
<accession>A0A1M6JQD5</accession>
<dbReference type="EMBL" id="FRAA01000001">
    <property type="protein sequence ID" value="SHJ48900.1"/>
    <property type="molecule type" value="Genomic_DNA"/>
</dbReference>
<keyword evidence="3" id="KW-1185">Reference proteome</keyword>
<organism evidence="2 3">
    <name type="scientific">Reichenbachiella agariperforans</name>
    <dbReference type="NCBI Taxonomy" id="156994"/>
    <lineage>
        <taxon>Bacteria</taxon>
        <taxon>Pseudomonadati</taxon>
        <taxon>Bacteroidota</taxon>
        <taxon>Cytophagia</taxon>
        <taxon>Cytophagales</taxon>
        <taxon>Reichenbachiellaceae</taxon>
        <taxon>Reichenbachiella</taxon>
    </lineage>
</organism>
<keyword evidence="1" id="KW-0812">Transmembrane</keyword>
<evidence type="ECO:0000256" key="1">
    <source>
        <dbReference type="SAM" id="Phobius"/>
    </source>
</evidence>
<feature type="transmembrane region" description="Helical" evidence="1">
    <location>
        <begin position="7"/>
        <end position="26"/>
    </location>
</feature>
<gene>
    <name evidence="2" type="ORF">SAMN04488028_101281</name>
</gene>
<keyword evidence="1" id="KW-1133">Transmembrane helix</keyword>
<evidence type="ECO:0000313" key="2">
    <source>
        <dbReference type="EMBL" id="SHJ48900.1"/>
    </source>
</evidence>
<sequence length="44" mass="5082">MRRIIDQILNIFVILAMAFFAMPKLLGKPRSIAGFEQFEKVLQS</sequence>
<dbReference type="STRING" id="156994.SAMN04488028_101281"/>
<keyword evidence="1" id="KW-0472">Membrane</keyword>
<evidence type="ECO:0000313" key="3">
    <source>
        <dbReference type="Proteomes" id="UP000184474"/>
    </source>
</evidence>